<keyword evidence="4" id="KW-1185">Reference proteome</keyword>
<evidence type="ECO:0000256" key="1">
    <source>
        <dbReference type="SAM" id="MobiDB-lite"/>
    </source>
</evidence>
<feature type="region of interest" description="Disordered" evidence="1">
    <location>
        <begin position="261"/>
        <end position="295"/>
    </location>
</feature>
<proteinExistence type="predicted"/>
<dbReference type="OrthoDB" id="4160690at2759"/>
<dbReference type="Proteomes" id="UP000226192">
    <property type="component" value="Unassembled WGS sequence"/>
</dbReference>
<gene>
    <name evidence="3" type="ORF">CDD81_5202</name>
</gene>
<organism evidence="3 4">
    <name type="scientific">Ophiocordyceps australis</name>
    <dbReference type="NCBI Taxonomy" id="1399860"/>
    <lineage>
        <taxon>Eukaryota</taxon>
        <taxon>Fungi</taxon>
        <taxon>Dikarya</taxon>
        <taxon>Ascomycota</taxon>
        <taxon>Pezizomycotina</taxon>
        <taxon>Sordariomycetes</taxon>
        <taxon>Hypocreomycetidae</taxon>
        <taxon>Hypocreales</taxon>
        <taxon>Ophiocordycipitaceae</taxon>
        <taxon>Ophiocordyceps</taxon>
    </lineage>
</organism>
<sequence>MHFSACLVVALGSLASAAVKSDPLPYETMDLTKRQNDPSYQCHADCGGSIRLAREGAQDNKYCKDPNWESRFKACLKCGLKYDNIWERGYGEKVKEAAQKCGLEAVPEPGNDESAFEPEEELAPPRPVNGKSKSEPEEELAPPRPVNGKSKSEPEEERTPPRPFDGQSAFESEEDAVIPGPFSGESAFEPEEERAPPRSFDRESAFESEEEPAVPRPFNNEAASKTDILGALNSAPATTTAPAIMPPSRRPWQSSRLDVALDSDSTEPRLAPTSIGTTARPATSTLGATQPGEANATITSTITPRPSSQGSQTIVSGVAVAVLALLATWSLV</sequence>
<dbReference type="EMBL" id="NJET01000393">
    <property type="protein sequence ID" value="PHH58574.1"/>
    <property type="molecule type" value="Genomic_DNA"/>
</dbReference>
<keyword evidence="2" id="KW-0732">Signal</keyword>
<feature type="compositionally biased region" description="Acidic residues" evidence="1">
    <location>
        <begin position="110"/>
        <end position="122"/>
    </location>
</feature>
<feature type="compositionally biased region" description="Basic and acidic residues" evidence="1">
    <location>
        <begin position="150"/>
        <end position="160"/>
    </location>
</feature>
<evidence type="ECO:0000256" key="2">
    <source>
        <dbReference type="SAM" id="SignalP"/>
    </source>
</evidence>
<reference evidence="3 4" key="1">
    <citation type="submission" date="2017-06" db="EMBL/GenBank/DDBJ databases">
        <title>Ant-infecting Ophiocordyceps genomes reveal a high diversity of potential behavioral manipulation genes and a possible major role for enterotoxins.</title>
        <authorList>
            <person name="De Bekker C."/>
            <person name="Evans H.C."/>
            <person name="Brachmann A."/>
            <person name="Hughes D.P."/>
        </authorList>
    </citation>
    <scope>NUCLEOTIDE SEQUENCE [LARGE SCALE GENOMIC DNA]</scope>
    <source>
        <strain evidence="3 4">Map64</strain>
    </source>
</reference>
<feature type="chain" id="PRO_5012790263" description="Stc1 domain-containing protein" evidence="2">
    <location>
        <begin position="22"/>
        <end position="332"/>
    </location>
</feature>
<dbReference type="AlphaFoldDB" id="A0A2C5XV40"/>
<comment type="caution">
    <text evidence="3">The sequence shown here is derived from an EMBL/GenBank/DDBJ whole genome shotgun (WGS) entry which is preliminary data.</text>
</comment>
<feature type="compositionally biased region" description="Basic and acidic residues" evidence="1">
    <location>
        <begin position="193"/>
        <end position="205"/>
    </location>
</feature>
<feature type="compositionally biased region" description="Polar residues" evidence="1">
    <location>
        <begin position="274"/>
        <end position="288"/>
    </location>
</feature>
<feature type="signal peptide" evidence="2">
    <location>
        <begin position="1"/>
        <end position="21"/>
    </location>
</feature>
<evidence type="ECO:0008006" key="5">
    <source>
        <dbReference type="Google" id="ProtNLM"/>
    </source>
</evidence>
<feature type="region of interest" description="Disordered" evidence="1">
    <location>
        <begin position="105"/>
        <end position="223"/>
    </location>
</feature>
<accession>A0A2C5XV40</accession>
<name>A0A2C5XV40_9HYPO</name>
<protein>
    <recommendedName>
        <fullName evidence="5">Stc1 domain-containing protein</fullName>
    </recommendedName>
</protein>
<dbReference type="STRING" id="1399860.A0A2C5XV40"/>
<evidence type="ECO:0000313" key="3">
    <source>
        <dbReference type="EMBL" id="PHH58574.1"/>
    </source>
</evidence>
<evidence type="ECO:0000313" key="4">
    <source>
        <dbReference type="Proteomes" id="UP000226192"/>
    </source>
</evidence>